<dbReference type="PANTHER" id="PTHR35299:SF3">
    <property type="entry name" value="RUBISCO ACCUMULATION FACTOR 1.2, CHLOROPLASTIC"/>
    <property type="match status" value="1"/>
</dbReference>
<dbReference type="Pfam" id="PF18578">
    <property type="entry name" value="Raf1_N"/>
    <property type="match status" value="1"/>
</dbReference>
<gene>
    <name evidence="3" type="ORF">D8674_032912</name>
</gene>
<dbReference type="InterPro" id="IPR037494">
    <property type="entry name" value="RAF1"/>
</dbReference>
<sequence length="167" mass="18741">MQGLGIRREKQREMFCRSSSSRSAAKALEVTRFNSQQQQVYQPFRPLPSPIPSKFRSLDANGRLEILANSLGLWFEYAPLIPSLTQEGFTPLTIEEITSISSVEQNRLVVAAKVNDSLVQSNTDLEIVSEFDLGGFKLLYEIRLLSVQQRAAAAYFIIENKLDAKGT</sequence>
<proteinExistence type="predicted"/>
<name>A0A5N5HMS0_9ROSA</name>
<reference evidence="3 4" key="3">
    <citation type="submission" date="2019-11" db="EMBL/GenBank/DDBJ databases">
        <title>A de novo genome assembly of a pear dwarfing rootstock.</title>
        <authorList>
            <person name="Wang F."/>
            <person name="Wang J."/>
            <person name="Li S."/>
            <person name="Zhang Y."/>
            <person name="Fang M."/>
            <person name="Ma L."/>
            <person name="Zhao Y."/>
            <person name="Jiang S."/>
        </authorList>
    </citation>
    <scope>NUCLEOTIDE SEQUENCE [LARGE SCALE GENOMIC DNA]</scope>
    <source>
        <strain evidence="3">S2</strain>
        <tissue evidence="3">Leaf</tissue>
    </source>
</reference>
<evidence type="ECO:0000259" key="1">
    <source>
        <dbReference type="Pfam" id="PF18578"/>
    </source>
</evidence>
<dbReference type="AlphaFoldDB" id="A0A5N5HMS0"/>
<evidence type="ECO:0000313" key="4">
    <source>
        <dbReference type="Proteomes" id="UP000327157"/>
    </source>
</evidence>
<dbReference type="EMBL" id="SMOL01000148">
    <property type="protein sequence ID" value="KAB2628117.1"/>
    <property type="molecule type" value="Genomic_DNA"/>
</dbReference>
<dbReference type="InterPro" id="IPR040781">
    <property type="entry name" value="Raf1_HTH"/>
</dbReference>
<dbReference type="Proteomes" id="UP000327157">
    <property type="component" value="Chromosome 8"/>
</dbReference>
<dbReference type="Pfam" id="PF18579">
    <property type="entry name" value="Raf1_HTH"/>
    <property type="match status" value="1"/>
</dbReference>
<dbReference type="InterPro" id="IPR041358">
    <property type="entry name" value="Raf1_N"/>
</dbReference>
<dbReference type="PANTHER" id="PTHR35299">
    <property type="entry name" value="RUBISCO ACCUMULATION FACTOR 1"/>
    <property type="match status" value="1"/>
</dbReference>
<evidence type="ECO:0000259" key="2">
    <source>
        <dbReference type="Pfam" id="PF18579"/>
    </source>
</evidence>
<feature type="domain" description="Rubisco accumulation factor 1 helix turn helix" evidence="2">
    <location>
        <begin position="59"/>
        <end position="119"/>
    </location>
</feature>
<evidence type="ECO:0000313" key="3">
    <source>
        <dbReference type="EMBL" id="KAB2628117.1"/>
    </source>
</evidence>
<protein>
    <submittedName>
        <fullName evidence="3">Rubisco accumulation factor 1</fullName>
    </submittedName>
</protein>
<reference evidence="3 4" key="1">
    <citation type="submission" date="2019-09" db="EMBL/GenBank/DDBJ databases">
        <authorList>
            <person name="Ou C."/>
        </authorList>
    </citation>
    <scope>NUCLEOTIDE SEQUENCE [LARGE SCALE GENOMIC DNA]</scope>
    <source>
        <strain evidence="3">S2</strain>
        <tissue evidence="3">Leaf</tissue>
    </source>
</reference>
<keyword evidence="4" id="KW-1185">Reference proteome</keyword>
<dbReference type="OrthoDB" id="2017169at2759"/>
<organism evidence="3 4">
    <name type="scientific">Pyrus ussuriensis x Pyrus communis</name>
    <dbReference type="NCBI Taxonomy" id="2448454"/>
    <lineage>
        <taxon>Eukaryota</taxon>
        <taxon>Viridiplantae</taxon>
        <taxon>Streptophyta</taxon>
        <taxon>Embryophyta</taxon>
        <taxon>Tracheophyta</taxon>
        <taxon>Spermatophyta</taxon>
        <taxon>Magnoliopsida</taxon>
        <taxon>eudicotyledons</taxon>
        <taxon>Gunneridae</taxon>
        <taxon>Pentapetalae</taxon>
        <taxon>rosids</taxon>
        <taxon>fabids</taxon>
        <taxon>Rosales</taxon>
        <taxon>Rosaceae</taxon>
        <taxon>Amygdaloideae</taxon>
        <taxon>Maleae</taxon>
        <taxon>Pyrus</taxon>
    </lineage>
</organism>
<comment type="caution">
    <text evidence="3">The sequence shown here is derived from an EMBL/GenBank/DDBJ whole genome shotgun (WGS) entry which is preliminary data.</text>
</comment>
<feature type="domain" description="Rubisco accumulation factor 1 alpha-helical" evidence="1">
    <location>
        <begin position="131"/>
        <end position="166"/>
    </location>
</feature>
<reference evidence="4" key="2">
    <citation type="submission" date="2019-10" db="EMBL/GenBank/DDBJ databases">
        <title>A de novo genome assembly of a pear dwarfing rootstock.</title>
        <authorList>
            <person name="Wang F."/>
            <person name="Wang J."/>
            <person name="Li S."/>
            <person name="Zhang Y."/>
            <person name="Fang M."/>
            <person name="Ma L."/>
            <person name="Zhao Y."/>
            <person name="Jiang S."/>
        </authorList>
    </citation>
    <scope>NUCLEOTIDE SEQUENCE [LARGE SCALE GENOMIC DNA]</scope>
</reference>
<accession>A0A5N5HMS0</accession>
<dbReference type="GO" id="GO:0009507">
    <property type="term" value="C:chloroplast"/>
    <property type="evidence" value="ECO:0007669"/>
    <property type="project" value="TreeGrafter"/>
</dbReference>